<dbReference type="CDD" id="cd01949">
    <property type="entry name" value="GGDEF"/>
    <property type="match status" value="1"/>
</dbReference>
<feature type="transmembrane region" description="Helical" evidence="1">
    <location>
        <begin position="136"/>
        <end position="154"/>
    </location>
</feature>
<dbReference type="Proteomes" id="UP000481087">
    <property type="component" value="Unassembled WGS sequence"/>
</dbReference>
<organism evidence="3 4">
    <name type="scientific">Paenibacillus silvestris</name>
    <dbReference type="NCBI Taxonomy" id="2606219"/>
    <lineage>
        <taxon>Bacteria</taxon>
        <taxon>Bacillati</taxon>
        <taxon>Bacillota</taxon>
        <taxon>Bacilli</taxon>
        <taxon>Bacillales</taxon>
        <taxon>Paenibacillaceae</taxon>
        <taxon>Paenibacillus</taxon>
    </lineage>
</organism>
<dbReference type="SUPFAM" id="SSF55073">
    <property type="entry name" value="Nucleotide cyclase"/>
    <property type="match status" value="1"/>
</dbReference>
<keyword evidence="4" id="KW-1185">Reference proteome</keyword>
<dbReference type="SMART" id="SM00267">
    <property type="entry name" value="GGDEF"/>
    <property type="match status" value="1"/>
</dbReference>
<feature type="transmembrane region" description="Helical" evidence="1">
    <location>
        <begin position="64"/>
        <end position="86"/>
    </location>
</feature>
<proteinExistence type="predicted"/>
<dbReference type="EMBL" id="WTUZ01000022">
    <property type="protein sequence ID" value="MZQ85487.1"/>
    <property type="molecule type" value="Genomic_DNA"/>
</dbReference>
<feature type="transmembrane region" description="Helical" evidence="1">
    <location>
        <begin position="6"/>
        <end position="27"/>
    </location>
</feature>
<dbReference type="Pfam" id="PF00990">
    <property type="entry name" value="GGDEF"/>
    <property type="match status" value="1"/>
</dbReference>
<dbReference type="AlphaFoldDB" id="A0A6L8V5D1"/>
<dbReference type="PROSITE" id="PS50887">
    <property type="entry name" value="GGDEF"/>
    <property type="match status" value="1"/>
</dbReference>
<dbReference type="RefSeq" id="WP_161409723.1">
    <property type="nucleotide sequence ID" value="NZ_WTUZ01000022.1"/>
</dbReference>
<evidence type="ECO:0000313" key="4">
    <source>
        <dbReference type="Proteomes" id="UP000481087"/>
    </source>
</evidence>
<dbReference type="InterPro" id="IPR031621">
    <property type="entry name" value="HisKA_7TM"/>
</dbReference>
<dbReference type="Gene3D" id="3.30.70.270">
    <property type="match status" value="1"/>
</dbReference>
<dbReference type="FunFam" id="3.30.70.270:FF:000001">
    <property type="entry name" value="Diguanylate cyclase domain protein"/>
    <property type="match status" value="1"/>
</dbReference>
<feature type="domain" description="GGDEF" evidence="2">
    <location>
        <begin position="410"/>
        <end position="553"/>
    </location>
</feature>
<dbReference type="InterPro" id="IPR050469">
    <property type="entry name" value="Diguanylate_Cyclase"/>
</dbReference>
<dbReference type="InterPro" id="IPR029787">
    <property type="entry name" value="Nucleotide_cyclase"/>
</dbReference>
<keyword evidence="1" id="KW-0472">Membrane</keyword>
<dbReference type="Pfam" id="PF16927">
    <property type="entry name" value="HisKA_7TM"/>
    <property type="match status" value="1"/>
</dbReference>
<sequence length="553" mass="63503">MDFLSFVDITLFFLLFAFFVYIFASVTITNLHKVYLTFHFSMMLWPICQFAIKTMDTPKVQLFYLKASFIDMCLIAVGWLLFTIFLTGHSLFLRKKMSVLLFVPAILVAACVIVNPNGRFVLPLQGSYIQRSYGPLFWYSLTILIGYIIVSLYMMRKALISNKGPRIKTQVKQVLRGIIVMTVFIFLDIFLNVVLRSSLPAIPGLTSVGILLSVIFFVIAIHRDKAFDLVKIAHQDIIDTIDHGILVLDDHETVIEINRSLRPQIDLHIGSRFDMANLLSKGQSNGHIDVFLHTYQWNPLKRTQIEMKFPNGRHIHIQTAPIHVDRELVGRVVTFQDVSELHRLIDETNFQNEILQERNQSLILIQDELSQTNQKLEQMAITDGLTGVYNRLYLTQKLEHEVMNNLKYHMPFAVILLDIDYFKLINDNYGHLVGDQMIHSTVEAIKQSLRQTDILARYGGEEFIIYLPQTSQSQASLLAERVKSTVESNQMTVKNIPHSLSITISMGLLTINNFAFESLRNPSTYLNELLESVDKALYRAKEEGRNRIVSIVR</sequence>
<gene>
    <name evidence="3" type="ORF">GQF01_25545</name>
</gene>
<dbReference type="PANTHER" id="PTHR45138">
    <property type="entry name" value="REGULATORY COMPONENTS OF SENSORY TRANSDUCTION SYSTEM"/>
    <property type="match status" value="1"/>
</dbReference>
<comment type="caution">
    <text evidence="3">The sequence shown here is derived from an EMBL/GenBank/DDBJ whole genome shotgun (WGS) entry which is preliminary data.</text>
</comment>
<protein>
    <submittedName>
        <fullName evidence="3">Diguanylate cyclase</fullName>
    </submittedName>
</protein>
<evidence type="ECO:0000259" key="2">
    <source>
        <dbReference type="PROSITE" id="PS50887"/>
    </source>
</evidence>
<dbReference type="GO" id="GO:0052621">
    <property type="term" value="F:diguanylate cyclase activity"/>
    <property type="evidence" value="ECO:0007669"/>
    <property type="project" value="TreeGrafter"/>
</dbReference>
<feature type="transmembrane region" description="Helical" evidence="1">
    <location>
        <begin position="174"/>
        <end position="195"/>
    </location>
</feature>
<evidence type="ECO:0000256" key="1">
    <source>
        <dbReference type="SAM" id="Phobius"/>
    </source>
</evidence>
<evidence type="ECO:0000313" key="3">
    <source>
        <dbReference type="EMBL" id="MZQ85487.1"/>
    </source>
</evidence>
<feature type="transmembrane region" description="Helical" evidence="1">
    <location>
        <begin position="201"/>
        <end position="221"/>
    </location>
</feature>
<dbReference type="InterPro" id="IPR043128">
    <property type="entry name" value="Rev_trsase/Diguanyl_cyclase"/>
</dbReference>
<feature type="transmembrane region" description="Helical" evidence="1">
    <location>
        <begin position="98"/>
        <end position="116"/>
    </location>
</feature>
<dbReference type="InterPro" id="IPR000160">
    <property type="entry name" value="GGDEF_dom"/>
</dbReference>
<feature type="transmembrane region" description="Helical" evidence="1">
    <location>
        <begin position="34"/>
        <end position="52"/>
    </location>
</feature>
<name>A0A6L8V5D1_9BACL</name>
<accession>A0A6L8V5D1</accession>
<dbReference type="PANTHER" id="PTHR45138:SF9">
    <property type="entry name" value="DIGUANYLATE CYCLASE DGCM-RELATED"/>
    <property type="match status" value="1"/>
</dbReference>
<dbReference type="Gene3D" id="3.30.450.20">
    <property type="entry name" value="PAS domain"/>
    <property type="match status" value="1"/>
</dbReference>
<reference evidence="3 4" key="1">
    <citation type="submission" date="2019-12" db="EMBL/GenBank/DDBJ databases">
        <title>Paenibacillus sp. nov. sp. isolated from soil.</title>
        <authorList>
            <person name="Kim J."/>
            <person name="Jeong S.E."/>
            <person name="Jung H.S."/>
            <person name="Jeon C.O."/>
        </authorList>
    </citation>
    <scope>NUCLEOTIDE SEQUENCE [LARGE SCALE GENOMIC DNA]</scope>
    <source>
        <strain evidence="3 4">5J-6</strain>
    </source>
</reference>
<dbReference type="NCBIfam" id="TIGR00254">
    <property type="entry name" value="GGDEF"/>
    <property type="match status" value="1"/>
</dbReference>
<keyword evidence="1" id="KW-1133">Transmembrane helix</keyword>
<keyword evidence="1" id="KW-0812">Transmembrane</keyword>